<feature type="domain" description="TonB-dependent receptor plug" evidence="11">
    <location>
        <begin position="230"/>
        <end position="337"/>
    </location>
</feature>
<evidence type="ECO:0000256" key="2">
    <source>
        <dbReference type="ARBA" id="ARBA00022448"/>
    </source>
</evidence>
<dbReference type="NCBIfam" id="TIGR04057">
    <property type="entry name" value="SusC_RagA_signa"/>
    <property type="match status" value="1"/>
</dbReference>
<evidence type="ECO:0000259" key="10">
    <source>
        <dbReference type="Pfam" id="PF00593"/>
    </source>
</evidence>
<dbReference type="InterPro" id="IPR012910">
    <property type="entry name" value="Plug_dom"/>
</dbReference>
<dbReference type="SUPFAM" id="SSF56935">
    <property type="entry name" value="Porins"/>
    <property type="match status" value="1"/>
</dbReference>
<keyword evidence="7 8" id="KW-0998">Cell outer membrane</keyword>
<dbReference type="FunFam" id="2.170.130.10:FF:000003">
    <property type="entry name" value="SusC/RagA family TonB-linked outer membrane protein"/>
    <property type="match status" value="1"/>
</dbReference>
<dbReference type="Pfam" id="PF07715">
    <property type="entry name" value="Plug"/>
    <property type="match status" value="1"/>
</dbReference>
<evidence type="ECO:0000259" key="11">
    <source>
        <dbReference type="Pfam" id="PF07715"/>
    </source>
</evidence>
<protein>
    <submittedName>
        <fullName evidence="12">TonB-linked outer membrane protein, SusC/RagA family</fullName>
    </submittedName>
</protein>
<organism evidence="12 13">
    <name type="scientific">Draconibacterium orientale</name>
    <dbReference type="NCBI Taxonomy" id="1168034"/>
    <lineage>
        <taxon>Bacteria</taxon>
        <taxon>Pseudomonadati</taxon>
        <taxon>Bacteroidota</taxon>
        <taxon>Bacteroidia</taxon>
        <taxon>Marinilabiliales</taxon>
        <taxon>Prolixibacteraceae</taxon>
        <taxon>Draconibacterium</taxon>
    </lineage>
</organism>
<evidence type="ECO:0000256" key="3">
    <source>
        <dbReference type="ARBA" id="ARBA00022452"/>
    </source>
</evidence>
<dbReference type="Gene3D" id="2.60.40.1120">
    <property type="entry name" value="Carboxypeptidase-like, regulatory domain"/>
    <property type="match status" value="1"/>
</dbReference>
<evidence type="ECO:0000313" key="12">
    <source>
        <dbReference type="EMBL" id="SET05273.1"/>
    </source>
</evidence>
<dbReference type="Pfam" id="PF00593">
    <property type="entry name" value="TonB_dep_Rec_b-barrel"/>
    <property type="match status" value="1"/>
</dbReference>
<dbReference type="InterPro" id="IPR008969">
    <property type="entry name" value="CarboxyPept-like_regulatory"/>
</dbReference>
<dbReference type="AlphaFoldDB" id="A0A1I0BEH3"/>
<dbReference type="GO" id="GO:0009279">
    <property type="term" value="C:cell outer membrane"/>
    <property type="evidence" value="ECO:0007669"/>
    <property type="project" value="UniProtKB-SubCell"/>
</dbReference>
<dbReference type="InterPro" id="IPR018247">
    <property type="entry name" value="EF_Hand_1_Ca_BS"/>
</dbReference>
<sequence>MKKNFFHRDDLWIHLIRTFRIMKLTFLFSLMAVINTFASSYSFAQNVRLSVENIPLVDVLQEIEQQTDYVFLYKNDLIDPEFKVSVDVEGQDVEVILNEVFKSTEIKYEILKKQIILTPNKKVKDEPAVGGSVKVAPQKKLTGKVTDEDGVPIPGVTVVVKGTTIGTVTDFDGNYMLDVPQDAQVLLVSFVGYNTQEITLSSEVNINIVLHERLEELDEVVVVGYGKQNKESVTAAISSVEAKDLVQSPTANISNALAGRLSGLTSIQLSGKPGSDDADLYVRGIGTYAGSTAPLIMVDGVARDSYNNIDPNEIESISILKDASATAVFGVRGANGVILITTRRGQQGAPRVSVSAQTAIVEFTRLPEYLDAYDWTSLFNEKSYQDYWRKHGNDGWDSWAEFAESREANWISEASRYTSDEELMYYKNANNPQSEYYNPYFYPNTDWQSQIFRKSSRQSQYNVNVEGGTEKVKYFVSLGFLDQGGMFQDSYFPFPDEMDYTKKRHNFRANFDFDVNKDFRISVDIGTNFEKITGMNNDSYMWNKRILWANPISSPGLVDGKFVVIEGQELSANNLLYEIANIDFNVTNNSTLNSSVKLSHKLDFITEGLSVNARVAYDSYFSSRSGGGSYTPMLYRISPNENGDKLDPNFEPLTEKSSLSYWSEWYNGKWRKIYGEFSLNYNQSFGQHDVGGLFLFNAEKKYDPGLDYQLPHAYLGLVGRVTYGFAKRYLAEFNMGYNGSENFPEGKRFGFLPAVSLGWVSSAESFFPETGLIGYLKIRGSIGKVGNDNVGGARYLYLPDVWEYSGGYTFGDYNSRSYVNGAIEGTIGNPNVTWETATKANIGFEARLFGDKLSLTYDYFKENRKDILSYKGTIPDIVQASLPAYNLGKVKNWGNEVEFTWRDNIRQVNYWVKGNASTNKNEIVFRDEAITPGLEYQAQTGRPINQPSYLQADGLYNSWADLYEIDSEGNPVLSSPVLAVNAAGETYTNTAGEPVYQKDLGFGGAVLQPGEIKLIDVNEDGVIDGKDYKRSGKTNIPELTYGFSMGFEYKSFDFSLMFQGVSGVARFVQTGESMHFSDNHSLQEVDIYRFTEERYAAGERIEMPIAAYNTSAVYNTFFHKDASYLRLKNMEIGYSISPGILKRIGLTSTRFYVNGSNLLTWSNNKVWGDPENLGNSGYPITRTYNLGVNLNF</sequence>
<dbReference type="Pfam" id="PF13715">
    <property type="entry name" value="CarbopepD_reg_2"/>
    <property type="match status" value="1"/>
</dbReference>
<keyword evidence="3 8" id="KW-1134">Transmembrane beta strand</keyword>
<evidence type="ECO:0000256" key="9">
    <source>
        <dbReference type="RuleBase" id="RU003357"/>
    </source>
</evidence>
<dbReference type="Gene3D" id="2.170.130.10">
    <property type="entry name" value="TonB-dependent receptor, plug domain"/>
    <property type="match status" value="1"/>
</dbReference>
<comment type="subcellular location">
    <subcellularLocation>
        <location evidence="1 8">Cell outer membrane</location>
        <topology evidence="1 8">Multi-pass membrane protein</topology>
    </subcellularLocation>
</comment>
<dbReference type="InterPro" id="IPR039426">
    <property type="entry name" value="TonB-dep_rcpt-like"/>
</dbReference>
<feature type="domain" description="TonB-dependent receptor-like beta-barrel" evidence="10">
    <location>
        <begin position="584"/>
        <end position="1157"/>
    </location>
</feature>
<reference evidence="12 13" key="1">
    <citation type="submission" date="2016-10" db="EMBL/GenBank/DDBJ databases">
        <authorList>
            <person name="de Groot N.N."/>
        </authorList>
    </citation>
    <scope>NUCLEOTIDE SEQUENCE [LARGE SCALE GENOMIC DNA]</scope>
    <source>
        <strain evidence="12 13">DSM 25947</strain>
    </source>
</reference>
<name>A0A1I0BEH3_9BACT</name>
<dbReference type="EMBL" id="FOHT01000005">
    <property type="protein sequence ID" value="SET05273.1"/>
    <property type="molecule type" value="Genomic_DNA"/>
</dbReference>
<dbReference type="NCBIfam" id="TIGR04056">
    <property type="entry name" value="OMP_RagA_SusC"/>
    <property type="match status" value="1"/>
</dbReference>
<dbReference type="InterPro" id="IPR037066">
    <property type="entry name" value="Plug_dom_sf"/>
</dbReference>
<keyword evidence="5 9" id="KW-0798">TonB box</keyword>
<dbReference type="OrthoDB" id="9768177at2"/>
<dbReference type="PROSITE" id="PS00018">
    <property type="entry name" value="EF_HAND_1"/>
    <property type="match status" value="1"/>
</dbReference>
<evidence type="ECO:0000256" key="6">
    <source>
        <dbReference type="ARBA" id="ARBA00023136"/>
    </source>
</evidence>
<dbReference type="FunFam" id="2.60.40.1120:FF:000003">
    <property type="entry name" value="Outer membrane protein Omp121"/>
    <property type="match status" value="1"/>
</dbReference>
<proteinExistence type="inferred from homology"/>
<evidence type="ECO:0000313" key="13">
    <source>
        <dbReference type="Proteomes" id="UP000181981"/>
    </source>
</evidence>
<keyword evidence="4 8" id="KW-0812">Transmembrane</keyword>
<dbReference type="Gene3D" id="2.40.170.20">
    <property type="entry name" value="TonB-dependent receptor, beta-barrel domain"/>
    <property type="match status" value="1"/>
</dbReference>
<dbReference type="InterPro" id="IPR000531">
    <property type="entry name" value="Beta-barrel_TonB"/>
</dbReference>
<accession>A0A1I0BEH3</accession>
<evidence type="ECO:0000256" key="5">
    <source>
        <dbReference type="ARBA" id="ARBA00023077"/>
    </source>
</evidence>
<dbReference type="Proteomes" id="UP000181981">
    <property type="component" value="Unassembled WGS sequence"/>
</dbReference>
<evidence type="ECO:0000256" key="7">
    <source>
        <dbReference type="ARBA" id="ARBA00023237"/>
    </source>
</evidence>
<gene>
    <name evidence="12" type="ORF">SAMN05444285_10581</name>
</gene>
<comment type="similarity">
    <text evidence="8 9">Belongs to the TonB-dependent receptor family.</text>
</comment>
<dbReference type="PROSITE" id="PS52016">
    <property type="entry name" value="TONB_DEPENDENT_REC_3"/>
    <property type="match status" value="1"/>
</dbReference>
<dbReference type="InterPro" id="IPR023997">
    <property type="entry name" value="TonB-dep_OMP_SusC/RagA_CS"/>
</dbReference>
<dbReference type="InterPro" id="IPR023996">
    <property type="entry name" value="TonB-dep_OMP_SusC/RagA"/>
</dbReference>
<evidence type="ECO:0000256" key="4">
    <source>
        <dbReference type="ARBA" id="ARBA00022692"/>
    </source>
</evidence>
<evidence type="ECO:0000256" key="1">
    <source>
        <dbReference type="ARBA" id="ARBA00004571"/>
    </source>
</evidence>
<keyword evidence="2 8" id="KW-0813">Transport</keyword>
<dbReference type="SUPFAM" id="SSF49464">
    <property type="entry name" value="Carboxypeptidase regulatory domain-like"/>
    <property type="match status" value="1"/>
</dbReference>
<keyword evidence="6 8" id="KW-0472">Membrane</keyword>
<evidence type="ECO:0000256" key="8">
    <source>
        <dbReference type="PROSITE-ProRule" id="PRU01360"/>
    </source>
</evidence>
<dbReference type="InterPro" id="IPR036942">
    <property type="entry name" value="Beta-barrel_TonB_sf"/>
</dbReference>